<dbReference type="CDD" id="cd00167">
    <property type="entry name" value="SANT"/>
    <property type="match status" value="1"/>
</dbReference>
<feature type="compositionally biased region" description="Low complexity" evidence="1">
    <location>
        <begin position="600"/>
        <end position="615"/>
    </location>
</feature>
<dbReference type="VEuPathDB" id="AmoebaDB:NAEGRDRAFT_65372"/>
<dbReference type="GeneID" id="8859635"/>
<dbReference type="InterPro" id="IPR013083">
    <property type="entry name" value="Znf_RING/FYVE/PHD"/>
</dbReference>
<dbReference type="eggNOG" id="ENOG502QV86">
    <property type="taxonomic scope" value="Eukaryota"/>
</dbReference>
<dbReference type="SMART" id="SM00717">
    <property type="entry name" value="SANT"/>
    <property type="match status" value="1"/>
</dbReference>
<evidence type="ECO:0000313" key="4">
    <source>
        <dbReference type="Proteomes" id="UP000006671"/>
    </source>
</evidence>
<dbReference type="STRING" id="5762.D2V9A5"/>
<feature type="region of interest" description="Disordered" evidence="1">
    <location>
        <begin position="545"/>
        <end position="634"/>
    </location>
</feature>
<dbReference type="Gene3D" id="3.30.40.10">
    <property type="entry name" value="Zinc/RING finger domain, C3HC4 (zinc finger)"/>
    <property type="match status" value="1"/>
</dbReference>
<feature type="compositionally biased region" description="Acidic residues" evidence="1">
    <location>
        <begin position="391"/>
        <end position="414"/>
    </location>
</feature>
<feature type="compositionally biased region" description="Polar residues" evidence="1">
    <location>
        <begin position="8"/>
        <end position="21"/>
    </location>
</feature>
<evidence type="ECO:0000313" key="3">
    <source>
        <dbReference type="EMBL" id="EFC46556.1"/>
    </source>
</evidence>
<dbReference type="OrthoDB" id="6781668at2759"/>
<feature type="compositionally biased region" description="Basic residues" evidence="1">
    <location>
        <begin position="565"/>
        <end position="582"/>
    </location>
</feature>
<feature type="domain" description="Myb-like" evidence="2">
    <location>
        <begin position="475"/>
        <end position="530"/>
    </location>
</feature>
<evidence type="ECO:0000259" key="2">
    <source>
        <dbReference type="PROSITE" id="PS50090"/>
    </source>
</evidence>
<feature type="compositionally biased region" description="Low complexity" evidence="1">
    <location>
        <begin position="552"/>
        <end position="564"/>
    </location>
</feature>
<feature type="compositionally biased region" description="Polar residues" evidence="1">
    <location>
        <begin position="288"/>
        <end position="327"/>
    </location>
</feature>
<dbReference type="Proteomes" id="UP000006671">
    <property type="component" value="Unassembled WGS sequence"/>
</dbReference>
<dbReference type="InterPro" id="IPR001005">
    <property type="entry name" value="SANT/Myb"/>
</dbReference>
<dbReference type="OMA" id="ADKWNYE"/>
<dbReference type="SUPFAM" id="SSF46689">
    <property type="entry name" value="Homeodomain-like"/>
    <property type="match status" value="1"/>
</dbReference>
<dbReference type="KEGG" id="ngr:NAEGRDRAFT_65372"/>
<dbReference type="Gene3D" id="1.10.10.60">
    <property type="entry name" value="Homeodomain-like"/>
    <property type="match status" value="1"/>
</dbReference>
<proteinExistence type="predicted"/>
<dbReference type="RefSeq" id="XP_002679300.1">
    <property type="nucleotide sequence ID" value="XM_002679254.1"/>
</dbReference>
<feature type="compositionally biased region" description="Acidic residues" evidence="1">
    <location>
        <begin position="338"/>
        <end position="352"/>
    </location>
</feature>
<reference evidence="3 4" key="1">
    <citation type="journal article" date="2010" name="Cell">
        <title>The genome of Naegleria gruberi illuminates early eukaryotic versatility.</title>
        <authorList>
            <person name="Fritz-Laylin L.K."/>
            <person name="Prochnik S.E."/>
            <person name="Ginger M.L."/>
            <person name="Dacks J.B."/>
            <person name="Carpenter M.L."/>
            <person name="Field M.C."/>
            <person name="Kuo A."/>
            <person name="Paredez A."/>
            <person name="Chapman J."/>
            <person name="Pham J."/>
            <person name="Shu S."/>
            <person name="Neupane R."/>
            <person name="Cipriano M."/>
            <person name="Mancuso J."/>
            <person name="Tu H."/>
            <person name="Salamov A."/>
            <person name="Lindquist E."/>
            <person name="Shapiro H."/>
            <person name="Lucas S."/>
            <person name="Grigoriev I.V."/>
            <person name="Cande W.Z."/>
            <person name="Fulton C."/>
            <person name="Rokhsar D.S."/>
            <person name="Dawson S.C."/>
        </authorList>
    </citation>
    <scope>NUCLEOTIDE SEQUENCE [LARGE SCALE GENOMIC DNA]</scope>
    <source>
        <strain evidence="3 4">NEG-M</strain>
    </source>
</reference>
<dbReference type="InterPro" id="IPR009057">
    <property type="entry name" value="Homeodomain-like_sf"/>
</dbReference>
<feature type="region of interest" description="Disordered" evidence="1">
    <location>
        <begin position="1"/>
        <end position="82"/>
    </location>
</feature>
<dbReference type="SMART" id="SM00504">
    <property type="entry name" value="Ubox"/>
    <property type="match status" value="1"/>
</dbReference>
<evidence type="ECO:0000256" key="1">
    <source>
        <dbReference type="SAM" id="MobiDB-lite"/>
    </source>
</evidence>
<protein>
    <submittedName>
        <fullName evidence="3">Predicted protein</fullName>
    </submittedName>
</protein>
<gene>
    <name evidence="3" type="ORF">NAEGRDRAFT_65372</name>
</gene>
<dbReference type="SUPFAM" id="SSF57850">
    <property type="entry name" value="RING/U-box"/>
    <property type="match status" value="1"/>
</dbReference>
<dbReference type="GO" id="GO:0004842">
    <property type="term" value="F:ubiquitin-protein transferase activity"/>
    <property type="evidence" value="ECO:0007669"/>
    <property type="project" value="InterPro"/>
</dbReference>
<name>D2V9A5_NAEGR</name>
<dbReference type="PROSITE" id="PS50090">
    <property type="entry name" value="MYB_LIKE"/>
    <property type="match status" value="1"/>
</dbReference>
<keyword evidence="4" id="KW-1185">Reference proteome</keyword>
<dbReference type="InParanoid" id="D2V9A5"/>
<feature type="compositionally biased region" description="Low complexity" evidence="1">
    <location>
        <begin position="60"/>
        <end position="76"/>
    </location>
</feature>
<organism evidence="4">
    <name type="scientific">Naegleria gruberi</name>
    <name type="common">Amoeba</name>
    <dbReference type="NCBI Taxonomy" id="5762"/>
    <lineage>
        <taxon>Eukaryota</taxon>
        <taxon>Discoba</taxon>
        <taxon>Heterolobosea</taxon>
        <taxon>Tetramitia</taxon>
        <taxon>Eutetramitia</taxon>
        <taxon>Vahlkampfiidae</taxon>
        <taxon>Naegleria</taxon>
    </lineage>
</organism>
<dbReference type="InterPro" id="IPR003613">
    <property type="entry name" value="Ubox_domain"/>
</dbReference>
<sequence length="711" mass="82332">MSSRKRSNSVQSEASTHSEATSPRRRVVRRTQQQNNIDSDGSDSEQENRRSRLKKKSSSQKRSSNQNQKSTSKRSNVPNHIKIGKSIFFEQPSSSITMDDNDCEYFDSRCICDQKTSEHSNKIPMSSLILLNRIDRFKKQQDFKRIQNKDDEQILLDIIEREGLYTKKEIERNRNINFEKSCDPSLTQEEKLQVIKRLKDQHELFRRLEKRDRKHQIYQLRCVIPHVSNEEALYALKLTNNIEEEAIIKLTDYTFLQQIRKEIALEYNPNPSLTVDHLVPLADKWNYEQDQNSPESPSMSDQNETPSTSTSFIPPNESSKRSVTPVTNNISNSNNNDEMSDEEEEDDKDDDDFVIKERKKPSSNKTSKTKQKETKKSSSKKSSKKSRQEESQSECEIEEEEEDEEISEIDEEIKQEEKKKRKRKTSTNISSSRLLLDDALSDVIKKDGWSKARIEAYEKINTNPNAYYYRFNEPGESQKNGKWNQKEKELFIKKLKEYIEKTDNFQWGLFSKRIPGRVGYQCSNFYRTLLKSGDFKLDIVEECKNKSGGGSASSASKSSSSSSTSKKRKKPTTPTRKSKKKKVVEPSDDEEDEDSHQNDSESVSSHTGSSSNNSKSDSESSEQSSDEDSDDENHTRNILEDFIDPITLEQVKDPAISPYGHVLGYQTWLKVLNTEPKNTCPYTKQTLTKRHLVKLNFDNIEEFKSKIRNFN</sequence>
<dbReference type="EMBL" id="GG738858">
    <property type="protein sequence ID" value="EFC46556.1"/>
    <property type="molecule type" value="Genomic_DNA"/>
</dbReference>
<accession>D2V9A5</accession>
<dbReference type="AlphaFoldDB" id="D2V9A5"/>
<dbReference type="Pfam" id="PF04564">
    <property type="entry name" value="U-box"/>
    <property type="match status" value="1"/>
</dbReference>
<feature type="region of interest" description="Disordered" evidence="1">
    <location>
        <begin position="288"/>
        <end position="428"/>
    </location>
</feature>
<feature type="compositionally biased region" description="Low complexity" evidence="1">
    <location>
        <begin position="328"/>
        <end position="337"/>
    </location>
</feature>
<dbReference type="GO" id="GO:0016567">
    <property type="term" value="P:protein ubiquitination"/>
    <property type="evidence" value="ECO:0007669"/>
    <property type="project" value="InterPro"/>
</dbReference>